<reference evidence="2" key="1">
    <citation type="journal article" date="2020" name="Nat. Commun.">
        <title>Large-scale genome sequencing of mycorrhizal fungi provides insights into the early evolution of symbiotic traits.</title>
        <authorList>
            <person name="Miyauchi S."/>
            <person name="Kiss E."/>
            <person name="Kuo A."/>
            <person name="Drula E."/>
            <person name="Kohler A."/>
            <person name="Sanchez-Garcia M."/>
            <person name="Morin E."/>
            <person name="Andreopoulos B."/>
            <person name="Barry K.W."/>
            <person name="Bonito G."/>
            <person name="Buee M."/>
            <person name="Carver A."/>
            <person name="Chen C."/>
            <person name="Cichocki N."/>
            <person name="Clum A."/>
            <person name="Culley D."/>
            <person name="Crous P.W."/>
            <person name="Fauchery L."/>
            <person name="Girlanda M."/>
            <person name="Hayes R.D."/>
            <person name="Keri Z."/>
            <person name="LaButti K."/>
            <person name="Lipzen A."/>
            <person name="Lombard V."/>
            <person name="Magnuson J."/>
            <person name="Maillard F."/>
            <person name="Murat C."/>
            <person name="Nolan M."/>
            <person name="Ohm R.A."/>
            <person name="Pangilinan J."/>
            <person name="Pereira M.F."/>
            <person name="Perotto S."/>
            <person name="Peter M."/>
            <person name="Pfister S."/>
            <person name="Riley R."/>
            <person name="Sitrit Y."/>
            <person name="Stielow J.B."/>
            <person name="Szollosi G."/>
            <person name="Zifcakova L."/>
            <person name="Stursova M."/>
            <person name="Spatafora J.W."/>
            <person name="Tedersoo L."/>
            <person name="Vaario L.M."/>
            <person name="Yamada A."/>
            <person name="Yan M."/>
            <person name="Wang P."/>
            <person name="Xu J."/>
            <person name="Bruns T."/>
            <person name="Baldrian P."/>
            <person name="Vilgalys R."/>
            <person name="Dunand C."/>
            <person name="Henrissat B."/>
            <person name="Grigoriev I.V."/>
            <person name="Hibbett D."/>
            <person name="Nagy L.G."/>
            <person name="Martin F.M."/>
        </authorList>
    </citation>
    <scope>NUCLEOTIDE SEQUENCE</scope>
    <source>
        <strain evidence="2">UH-Tt-Lm1</strain>
    </source>
</reference>
<keyword evidence="3" id="KW-1185">Reference proteome</keyword>
<keyword evidence="1" id="KW-0812">Transmembrane</keyword>
<protein>
    <submittedName>
        <fullName evidence="2">Uncharacterized protein</fullName>
    </submittedName>
</protein>
<dbReference type="Proteomes" id="UP000736335">
    <property type="component" value="Unassembled WGS sequence"/>
</dbReference>
<evidence type="ECO:0000313" key="2">
    <source>
        <dbReference type="EMBL" id="KAF9786623.1"/>
    </source>
</evidence>
<proteinExistence type="predicted"/>
<organism evidence="2 3">
    <name type="scientific">Thelephora terrestris</name>
    <dbReference type="NCBI Taxonomy" id="56493"/>
    <lineage>
        <taxon>Eukaryota</taxon>
        <taxon>Fungi</taxon>
        <taxon>Dikarya</taxon>
        <taxon>Basidiomycota</taxon>
        <taxon>Agaricomycotina</taxon>
        <taxon>Agaricomycetes</taxon>
        <taxon>Thelephorales</taxon>
        <taxon>Thelephoraceae</taxon>
        <taxon>Thelephora</taxon>
    </lineage>
</organism>
<dbReference type="OrthoDB" id="4179406at2759"/>
<name>A0A9P6HGL8_9AGAM</name>
<reference evidence="2" key="2">
    <citation type="submission" date="2020-11" db="EMBL/GenBank/DDBJ databases">
        <authorList>
            <consortium name="DOE Joint Genome Institute"/>
            <person name="Kuo A."/>
            <person name="Miyauchi S."/>
            <person name="Kiss E."/>
            <person name="Drula E."/>
            <person name="Kohler A."/>
            <person name="Sanchez-Garcia M."/>
            <person name="Andreopoulos B."/>
            <person name="Barry K.W."/>
            <person name="Bonito G."/>
            <person name="Buee M."/>
            <person name="Carver A."/>
            <person name="Chen C."/>
            <person name="Cichocki N."/>
            <person name="Clum A."/>
            <person name="Culley D."/>
            <person name="Crous P.W."/>
            <person name="Fauchery L."/>
            <person name="Girlanda M."/>
            <person name="Hayes R."/>
            <person name="Keri Z."/>
            <person name="Labutti K."/>
            <person name="Lipzen A."/>
            <person name="Lombard V."/>
            <person name="Magnuson J."/>
            <person name="Maillard F."/>
            <person name="Morin E."/>
            <person name="Murat C."/>
            <person name="Nolan M."/>
            <person name="Ohm R."/>
            <person name="Pangilinan J."/>
            <person name="Pereira M."/>
            <person name="Perotto S."/>
            <person name="Peter M."/>
            <person name="Riley R."/>
            <person name="Sitrit Y."/>
            <person name="Stielow B."/>
            <person name="Szollosi G."/>
            <person name="Zifcakova L."/>
            <person name="Stursova M."/>
            <person name="Spatafora J.W."/>
            <person name="Tedersoo L."/>
            <person name="Vaario L.-M."/>
            <person name="Yamada A."/>
            <person name="Yan M."/>
            <person name="Wang P."/>
            <person name="Xu J."/>
            <person name="Bruns T."/>
            <person name="Baldrian P."/>
            <person name="Vilgalys R."/>
            <person name="Henrissat B."/>
            <person name="Grigoriev I.V."/>
            <person name="Hibbett D."/>
            <person name="Nagy L.G."/>
            <person name="Martin F.M."/>
        </authorList>
    </citation>
    <scope>NUCLEOTIDE SEQUENCE</scope>
    <source>
        <strain evidence="2">UH-Tt-Lm1</strain>
    </source>
</reference>
<feature type="transmembrane region" description="Helical" evidence="1">
    <location>
        <begin position="93"/>
        <end position="114"/>
    </location>
</feature>
<comment type="caution">
    <text evidence="2">The sequence shown here is derived from an EMBL/GenBank/DDBJ whole genome shotgun (WGS) entry which is preliminary data.</text>
</comment>
<keyword evidence="1" id="KW-1133">Transmembrane helix</keyword>
<sequence>MKRQRQPPQPSRRRYYVNHAGSGSEVEEIANPLAPPPIFEPVPQQKLTAPVVQQGPAGPIIQQQLTENAIAISEYIIEVVVDAFRICRRVFSYALGIFILWLLLSMMTSQLVFFTRPVCSIPIISPMIPFCRWDVFKDPPVHTSSGKPMWADYPHLVDLQTRSFDQLLDENVGNKGLALEVKKAEMASNDLITLVRVSDLRSKDQIAERLSRFVEDAKGTGRSLHSLGAKIHGAVDSIASLNDYAMQTIEDSKNPPPLAARVFPFAVSTTNPTKEAVLETFLMSMDNIGSQVVRLREEAEISMDHLLRLEEHLQVLHEITHRDDKDLTAAREDVLAELWTRLGGNKSKIRKADLNLNLLKNIDKYRKKALAHVVATLQTLHTLDADMEELRTRVVAPDIVGDKIPIEVHIKSIKAGVERLKEGQLRASLKQGETIAKILEIDS</sequence>
<gene>
    <name evidence="2" type="ORF">BJ322DRAFT_1002749</name>
</gene>
<accession>A0A9P6HGL8</accession>
<evidence type="ECO:0000313" key="3">
    <source>
        <dbReference type="Proteomes" id="UP000736335"/>
    </source>
</evidence>
<keyword evidence="1" id="KW-0472">Membrane</keyword>
<evidence type="ECO:0000256" key="1">
    <source>
        <dbReference type="SAM" id="Phobius"/>
    </source>
</evidence>
<dbReference type="AlphaFoldDB" id="A0A9P6HGL8"/>
<dbReference type="EMBL" id="WIUZ02000005">
    <property type="protein sequence ID" value="KAF9786623.1"/>
    <property type="molecule type" value="Genomic_DNA"/>
</dbReference>